<keyword evidence="7" id="KW-0507">mRNA processing</keyword>
<keyword evidence="6" id="KW-1017">Isopeptide bond</keyword>
<dbReference type="InterPro" id="IPR044666">
    <property type="entry name" value="Cyclophilin_A-like"/>
</dbReference>
<dbReference type="PROSITE" id="PS51698">
    <property type="entry name" value="U_BOX"/>
    <property type="match status" value="1"/>
</dbReference>
<dbReference type="InterPro" id="IPR013083">
    <property type="entry name" value="Znf_RING/FYVE/PHD"/>
</dbReference>
<dbReference type="PROSITE" id="PS50072">
    <property type="entry name" value="CSA_PPIASE_2"/>
    <property type="match status" value="1"/>
</dbReference>
<dbReference type="Gene3D" id="2.40.100.10">
    <property type="entry name" value="Cyclophilin-like"/>
    <property type="match status" value="1"/>
</dbReference>
<keyword evidence="13" id="KW-0175">Coiled coil</keyword>
<evidence type="ECO:0000256" key="20">
    <source>
        <dbReference type="ARBA" id="ARBA00079124"/>
    </source>
</evidence>
<dbReference type="GO" id="GO:0006457">
    <property type="term" value="P:protein folding"/>
    <property type="evidence" value="ECO:0007669"/>
    <property type="project" value="InterPro"/>
</dbReference>
<evidence type="ECO:0000256" key="11">
    <source>
        <dbReference type="ARBA" id="ARBA00022843"/>
    </source>
</evidence>
<evidence type="ECO:0000259" key="23">
    <source>
        <dbReference type="PROSITE" id="PS51698"/>
    </source>
</evidence>
<evidence type="ECO:0000256" key="3">
    <source>
        <dbReference type="ARBA" id="ARBA00004906"/>
    </source>
</evidence>
<dbReference type="InterPro" id="IPR002130">
    <property type="entry name" value="Cyclophilin-type_PPIase_dom"/>
</dbReference>
<dbReference type="STRING" id="104421.E2APB7"/>
<comment type="subunit">
    <text evidence="17">Component of the minor spliceosome, which splices U12-type introns. Within this complex, interacts with PRPF8/PRP8, EFTUD2/SNU114 and PLRG1. Interacts with isoform 2 of BSG. Interacts (via the PPIase cyclophilin-type domain) with CRNKL1; they may form a trimeric complex with HSP90.</text>
</comment>
<dbReference type="PANTHER" id="PTHR45625">
    <property type="entry name" value="PEPTIDYL-PROLYL CIS-TRANS ISOMERASE-RELATED"/>
    <property type="match status" value="1"/>
</dbReference>
<dbReference type="OMA" id="NFIKHCA"/>
<dbReference type="OrthoDB" id="30774at2759"/>
<keyword evidence="25" id="KW-1185">Reference proteome</keyword>
<dbReference type="FunFam" id="2.40.100.10:FF:000018">
    <property type="entry name" value="Peptidyl-prolyl cis-trans isomerase-like 2"/>
    <property type="match status" value="1"/>
</dbReference>
<feature type="region of interest" description="Disordered" evidence="21">
    <location>
        <begin position="493"/>
        <end position="523"/>
    </location>
</feature>
<dbReference type="FunFam" id="3.30.40.10:FF:000079">
    <property type="entry name" value="Peptidyl-prolyl cis-trans isomerase 2"/>
    <property type="match status" value="1"/>
</dbReference>
<evidence type="ECO:0000313" key="24">
    <source>
        <dbReference type="EMBL" id="EFN64716.1"/>
    </source>
</evidence>
<dbReference type="SUPFAM" id="SSF57850">
    <property type="entry name" value="RING/U-box"/>
    <property type="match status" value="1"/>
</dbReference>
<evidence type="ECO:0000256" key="14">
    <source>
        <dbReference type="ARBA" id="ARBA00023187"/>
    </source>
</evidence>
<keyword evidence="12" id="KW-0007">Acetylation</keyword>
<dbReference type="PRINTS" id="PR00153">
    <property type="entry name" value="CSAPPISMRASE"/>
</dbReference>
<evidence type="ECO:0000256" key="12">
    <source>
        <dbReference type="ARBA" id="ARBA00022990"/>
    </source>
</evidence>
<dbReference type="KEGG" id="cfo:105254564"/>
<dbReference type="InParanoid" id="E2APB7"/>
<dbReference type="SMART" id="SM00504">
    <property type="entry name" value="Ubox"/>
    <property type="match status" value="1"/>
</dbReference>
<evidence type="ECO:0000256" key="8">
    <source>
        <dbReference type="ARBA" id="ARBA00022679"/>
    </source>
</evidence>
<evidence type="ECO:0000256" key="16">
    <source>
        <dbReference type="ARBA" id="ARBA00059251"/>
    </source>
</evidence>
<keyword evidence="15" id="KW-0539">Nucleus</keyword>
<comment type="subcellular location">
    <subcellularLocation>
        <location evidence="2">Nucleus</location>
    </subcellularLocation>
</comment>
<evidence type="ECO:0000256" key="4">
    <source>
        <dbReference type="ARBA" id="ARBA00007930"/>
    </source>
</evidence>
<dbReference type="GO" id="GO:0061630">
    <property type="term" value="F:ubiquitin protein ligase activity"/>
    <property type="evidence" value="ECO:0007669"/>
    <property type="project" value="UniProtKB-EC"/>
</dbReference>
<dbReference type="EMBL" id="GL441504">
    <property type="protein sequence ID" value="EFN64716.1"/>
    <property type="molecule type" value="Genomic_DNA"/>
</dbReference>
<dbReference type="SUPFAM" id="SSF50891">
    <property type="entry name" value="Cyclophilin-like"/>
    <property type="match status" value="1"/>
</dbReference>
<keyword evidence="11" id="KW-0832">Ubl conjugation</keyword>
<keyword evidence="14" id="KW-0508">mRNA splicing</keyword>
<feature type="compositionally biased region" description="Polar residues" evidence="21">
    <location>
        <begin position="511"/>
        <end position="523"/>
    </location>
</feature>
<dbReference type="CDD" id="cd01923">
    <property type="entry name" value="cyclophilin_RING"/>
    <property type="match status" value="1"/>
</dbReference>
<dbReference type="FunCoup" id="E2APB7">
    <property type="interactions" value="1722"/>
</dbReference>
<evidence type="ECO:0000259" key="22">
    <source>
        <dbReference type="PROSITE" id="PS50072"/>
    </source>
</evidence>
<dbReference type="GO" id="GO:0008380">
    <property type="term" value="P:RNA splicing"/>
    <property type="evidence" value="ECO:0007669"/>
    <property type="project" value="UniProtKB-KW"/>
</dbReference>
<gene>
    <name evidence="24" type="ORF">EAG_08842</name>
</gene>
<dbReference type="InterPro" id="IPR003613">
    <property type="entry name" value="Ubox_domain"/>
</dbReference>
<comment type="function">
    <text evidence="16">Has a ubiquitin-protein ligase activity acting as an E3 ubiquitin protein ligase or as an ubiquitin-ubiquitin ligase promoting elongation of ubiquitin chains on substrates. By mediating 'Lys-48'-linked polyubiquitination of proteins could target them for proteasomal degradation. May also function as a chaperone, playing a role in transport to the cell membrane of BSG/Basigin for instance. Probable inactive PPIase with no peptidyl-prolyl cis-trans isomerase activity. As a component of the minor spliceosome, involved in the splicing of U12-type introns in pre-mRNAs.</text>
</comment>
<dbReference type="GO" id="GO:0071013">
    <property type="term" value="C:catalytic step 2 spliceosome"/>
    <property type="evidence" value="ECO:0007669"/>
    <property type="project" value="TreeGrafter"/>
</dbReference>
<evidence type="ECO:0000256" key="15">
    <source>
        <dbReference type="ARBA" id="ARBA00023242"/>
    </source>
</evidence>
<evidence type="ECO:0000256" key="13">
    <source>
        <dbReference type="ARBA" id="ARBA00023054"/>
    </source>
</evidence>
<evidence type="ECO:0000256" key="1">
    <source>
        <dbReference type="ARBA" id="ARBA00000900"/>
    </source>
</evidence>
<dbReference type="GO" id="GO:0006397">
    <property type="term" value="P:mRNA processing"/>
    <property type="evidence" value="ECO:0007669"/>
    <property type="project" value="UniProtKB-KW"/>
</dbReference>
<evidence type="ECO:0000256" key="17">
    <source>
        <dbReference type="ARBA" id="ARBA00061807"/>
    </source>
</evidence>
<evidence type="ECO:0000256" key="18">
    <source>
        <dbReference type="ARBA" id="ARBA00073734"/>
    </source>
</evidence>
<dbReference type="Pfam" id="PF00160">
    <property type="entry name" value="Pro_isomerase"/>
    <property type="match status" value="1"/>
</dbReference>
<comment type="catalytic activity">
    <reaction evidence="1">
        <text>S-ubiquitinyl-[E2 ubiquitin-conjugating enzyme]-L-cysteine + [acceptor protein]-L-lysine = [E2 ubiquitin-conjugating enzyme]-L-cysteine + N(6)-ubiquitinyl-[acceptor protein]-L-lysine.</text>
        <dbReference type="EC" id="2.3.2.27"/>
    </reaction>
</comment>
<dbReference type="CDD" id="cd16663">
    <property type="entry name" value="RING-Ubox_PPIL2"/>
    <property type="match status" value="1"/>
</dbReference>
<proteinExistence type="inferred from homology"/>
<evidence type="ECO:0000256" key="9">
    <source>
        <dbReference type="ARBA" id="ARBA00022728"/>
    </source>
</evidence>
<feature type="domain" description="PPIase cyclophilin-type" evidence="22">
    <location>
        <begin position="291"/>
        <end position="434"/>
    </location>
</feature>
<dbReference type="InterPro" id="IPR026951">
    <property type="entry name" value="PPIL2_U-box_dom"/>
</dbReference>
<dbReference type="Gene3D" id="3.30.40.10">
    <property type="entry name" value="Zinc/RING finger domain, C3HC4 (zinc finger)"/>
    <property type="match status" value="1"/>
</dbReference>
<evidence type="ECO:0000256" key="7">
    <source>
        <dbReference type="ARBA" id="ARBA00022664"/>
    </source>
</evidence>
<comment type="pathway">
    <text evidence="3">Protein modification; protein ubiquitination.</text>
</comment>
<dbReference type="GO" id="GO:0000209">
    <property type="term" value="P:protein polyubiquitination"/>
    <property type="evidence" value="ECO:0007669"/>
    <property type="project" value="TreeGrafter"/>
</dbReference>
<keyword evidence="24" id="KW-0413">Isomerase</keyword>
<comment type="similarity">
    <text evidence="4">Belongs to the cyclophilin-type PPIase family. PPIL2 subfamily.</text>
</comment>
<dbReference type="InterPro" id="IPR020892">
    <property type="entry name" value="Cyclophilin-type_PPIase_CS"/>
</dbReference>
<keyword evidence="10" id="KW-0833">Ubl conjugation pathway</keyword>
<keyword evidence="8" id="KW-0808">Transferase</keyword>
<reference evidence="24 25" key="1">
    <citation type="journal article" date="2010" name="Science">
        <title>Genomic comparison of the ants Camponotus floridanus and Harpegnathos saltator.</title>
        <authorList>
            <person name="Bonasio R."/>
            <person name="Zhang G."/>
            <person name="Ye C."/>
            <person name="Mutti N.S."/>
            <person name="Fang X."/>
            <person name="Qin N."/>
            <person name="Donahue G."/>
            <person name="Yang P."/>
            <person name="Li Q."/>
            <person name="Li C."/>
            <person name="Zhang P."/>
            <person name="Huang Z."/>
            <person name="Berger S.L."/>
            <person name="Reinberg D."/>
            <person name="Wang J."/>
            <person name="Liebig J."/>
        </authorList>
    </citation>
    <scope>NUCLEOTIDE SEQUENCE [LARGE SCALE GENOMIC DNA]</scope>
    <source>
        <strain evidence="25">C129</strain>
    </source>
</reference>
<evidence type="ECO:0000256" key="6">
    <source>
        <dbReference type="ARBA" id="ARBA00022499"/>
    </source>
</evidence>
<evidence type="ECO:0000256" key="10">
    <source>
        <dbReference type="ARBA" id="ARBA00022786"/>
    </source>
</evidence>
<dbReference type="EC" id="2.3.2.27" evidence="5"/>
<name>E2APB7_CAMFO</name>
<dbReference type="Pfam" id="PF04641">
    <property type="entry name" value="Rtf2"/>
    <property type="match status" value="1"/>
</dbReference>
<dbReference type="AlphaFoldDB" id="E2APB7"/>
<dbReference type="GO" id="GO:0003755">
    <property type="term" value="F:peptidyl-prolyl cis-trans isomerase activity"/>
    <property type="evidence" value="ECO:0007669"/>
    <property type="project" value="InterPro"/>
</dbReference>
<dbReference type="InterPro" id="IPR029000">
    <property type="entry name" value="Cyclophilin-like_dom_sf"/>
</dbReference>
<evidence type="ECO:0000256" key="5">
    <source>
        <dbReference type="ARBA" id="ARBA00012483"/>
    </source>
</evidence>
<evidence type="ECO:0000256" key="2">
    <source>
        <dbReference type="ARBA" id="ARBA00004123"/>
    </source>
</evidence>
<keyword evidence="9" id="KW-0747">Spliceosome</keyword>
<dbReference type="Proteomes" id="UP000000311">
    <property type="component" value="Unassembled WGS sequence"/>
</dbReference>
<evidence type="ECO:0000256" key="21">
    <source>
        <dbReference type="SAM" id="MobiDB-lite"/>
    </source>
</evidence>
<protein>
    <recommendedName>
        <fullName evidence="18">RING-type E3 ubiquitin-protein ligase PPIL2</fullName>
        <ecNumber evidence="5">2.3.2.27</ecNumber>
    </recommendedName>
    <alternativeName>
        <fullName evidence="20">CYC4</fullName>
    </alternativeName>
    <alternativeName>
        <fullName evidence="19">Probable inactive peptidyl-prolyl cis-trans isomerase-like 2</fullName>
    </alternativeName>
</protein>
<feature type="domain" description="U-box" evidence="23">
    <location>
        <begin position="40"/>
        <end position="113"/>
    </location>
</feature>
<organism evidence="25">
    <name type="scientific">Camponotus floridanus</name>
    <name type="common">Florida carpenter ant</name>
    <dbReference type="NCBI Taxonomy" id="104421"/>
    <lineage>
        <taxon>Eukaryota</taxon>
        <taxon>Metazoa</taxon>
        <taxon>Ecdysozoa</taxon>
        <taxon>Arthropoda</taxon>
        <taxon>Hexapoda</taxon>
        <taxon>Insecta</taxon>
        <taxon>Pterygota</taxon>
        <taxon>Neoptera</taxon>
        <taxon>Endopterygota</taxon>
        <taxon>Hymenoptera</taxon>
        <taxon>Apocrita</taxon>
        <taxon>Aculeata</taxon>
        <taxon>Formicoidea</taxon>
        <taxon>Formicidae</taxon>
        <taxon>Formicinae</taxon>
        <taxon>Camponotus</taxon>
    </lineage>
</organism>
<dbReference type="PROSITE" id="PS00170">
    <property type="entry name" value="CSA_PPIASE_1"/>
    <property type="match status" value="1"/>
</dbReference>
<accession>E2APB7</accession>
<evidence type="ECO:0000256" key="19">
    <source>
        <dbReference type="ARBA" id="ARBA00078275"/>
    </source>
</evidence>
<sequence>MGKRQHQKDKMYLTYTEWTTLYGGRKSGTNLETSEEKTFRRLPYDHCCVSLQPFEHPYCDPHGNVFELEAILAYLKQYKHNPVTGKPLDAKSLIKLNFHKNIEDEYQCPVLFKLFTKHSHIVAIKNTGNVFSYEAVEQLNIKARNWKDLLNDQPFARQDIITIQDPNNAMKFNLSTFHHIKNNIRVEDEETVRERNNPNAKLKTVSMETKEILAELEKDYKPTKNSEKDEPSVKADKFNAAHYSTGAVAAGFTSTIMPAETTHQAAIISEDLVRYEKVKKKGYVRFLTNFGALNLELYCDLVSKTCENFMKHCQNGYYDGTKFHRSIRNFMIQGGDPTNTGNGGKSIWGKPFEDEFKPNLIHQGRGILSMANSGPNTNGSQFFITFRSCRHLDRKHTVFGKIVGGLDTLNAIEKVEVDNKDRPIEDIVIQGVQVFVDPFQEADEQLAAERAAEAERLAQEANQSKTTDKKDNDIQKIYRSGIGKYVKLEHEKVDKRDTNAAEPATKKKKVLSQSYGDFSSFTF</sequence>
<evidence type="ECO:0000313" key="25">
    <source>
        <dbReference type="Proteomes" id="UP000000311"/>
    </source>
</evidence>
<dbReference type="PANTHER" id="PTHR45625:SF1">
    <property type="entry name" value="RING-TYPE E3 UBIQUITIN-PROTEIN LIGASE PPIL2"/>
    <property type="match status" value="1"/>
</dbReference>